<name>A0A6J5RNX5_9CAUD</name>
<reference evidence="1" key="1">
    <citation type="submission" date="2020-05" db="EMBL/GenBank/DDBJ databases">
        <authorList>
            <person name="Chiriac C."/>
            <person name="Salcher M."/>
            <person name="Ghai R."/>
            <person name="Kavagutti S V."/>
        </authorList>
    </citation>
    <scope>NUCLEOTIDE SEQUENCE</scope>
</reference>
<evidence type="ECO:0000313" key="1">
    <source>
        <dbReference type="EMBL" id="CAB4195341.1"/>
    </source>
</evidence>
<proteinExistence type="predicted"/>
<sequence>MSDLLTDLRLNTINGLCAAITKMIGDYKKGDKPDSIMLAVFESVLEQIEFNGGYDADIARTTAKVRALIGIPKAPKKEGTSDEATNL</sequence>
<accession>A0A6J5RNX5</accession>
<organism evidence="1">
    <name type="scientific">uncultured Caudovirales phage</name>
    <dbReference type="NCBI Taxonomy" id="2100421"/>
    <lineage>
        <taxon>Viruses</taxon>
        <taxon>Duplodnaviria</taxon>
        <taxon>Heunggongvirae</taxon>
        <taxon>Uroviricota</taxon>
        <taxon>Caudoviricetes</taxon>
        <taxon>Peduoviridae</taxon>
        <taxon>Maltschvirus</taxon>
        <taxon>Maltschvirus maltsch</taxon>
    </lineage>
</organism>
<gene>
    <name evidence="1" type="ORF">UFOVP1298_13</name>
</gene>
<protein>
    <submittedName>
        <fullName evidence="1">Uncharacterized protein</fullName>
    </submittedName>
</protein>
<dbReference type="EMBL" id="LR797250">
    <property type="protein sequence ID" value="CAB4195341.1"/>
    <property type="molecule type" value="Genomic_DNA"/>
</dbReference>